<dbReference type="EC" id="3.1.3.48" evidence="2"/>
<proteinExistence type="inferred from homology"/>
<keyword evidence="8" id="KW-1185">Reference proteome</keyword>
<dbReference type="InterPro" id="IPR029021">
    <property type="entry name" value="Prot-tyrosine_phosphatase-like"/>
</dbReference>
<dbReference type="Pfam" id="PF00782">
    <property type="entry name" value="DSPc"/>
    <property type="match status" value="1"/>
</dbReference>
<evidence type="ECO:0000256" key="3">
    <source>
        <dbReference type="ARBA" id="ARBA00022801"/>
    </source>
</evidence>
<evidence type="ECO:0000313" key="7">
    <source>
        <dbReference type="EMBL" id="TGZ63531.1"/>
    </source>
</evidence>
<dbReference type="GO" id="GO:0043409">
    <property type="term" value="P:negative regulation of MAPK cascade"/>
    <property type="evidence" value="ECO:0007669"/>
    <property type="project" value="TreeGrafter"/>
</dbReference>
<dbReference type="GO" id="GO:0017017">
    <property type="term" value="F:MAP kinase tyrosine/serine/threonine phosphatase activity"/>
    <property type="evidence" value="ECO:0007669"/>
    <property type="project" value="TreeGrafter"/>
</dbReference>
<dbReference type="PRINTS" id="PR01908">
    <property type="entry name" value="ADSPHPHTASE"/>
</dbReference>
<dbReference type="PANTHER" id="PTHR10159:SF519">
    <property type="entry name" value="DUAL SPECIFICITY PROTEIN PHOSPHATASE MPK3"/>
    <property type="match status" value="1"/>
</dbReference>
<dbReference type="GO" id="GO:0005737">
    <property type="term" value="C:cytoplasm"/>
    <property type="evidence" value="ECO:0007669"/>
    <property type="project" value="TreeGrafter"/>
</dbReference>
<dbReference type="PROSITE" id="PS50054">
    <property type="entry name" value="TYR_PHOSPHATASE_DUAL"/>
    <property type="match status" value="1"/>
</dbReference>
<dbReference type="InterPro" id="IPR020422">
    <property type="entry name" value="TYR_PHOSPHATASE_DUAL_dom"/>
</dbReference>
<dbReference type="Proteomes" id="UP000308267">
    <property type="component" value="Unassembled WGS sequence"/>
</dbReference>
<dbReference type="InterPro" id="IPR000387">
    <property type="entry name" value="Tyr_Pase_dom"/>
</dbReference>
<comment type="caution">
    <text evidence="7">The sequence shown here is derived from an EMBL/GenBank/DDBJ whole genome shotgun (WGS) entry which is preliminary data.</text>
</comment>
<dbReference type="SUPFAM" id="SSF52821">
    <property type="entry name" value="Rhodanese/Cell cycle control phosphatase"/>
    <property type="match status" value="1"/>
</dbReference>
<dbReference type="InterPro" id="IPR036873">
    <property type="entry name" value="Rhodanese-like_dom_sf"/>
</dbReference>
<dbReference type="SMART" id="SM00195">
    <property type="entry name" value="DSPc"/>
    <property type="match status" value="1"/>
</dbReference>
<dbReference type="GO" id="GO:0033550">
    <property type="term" value="F:MAP kinase tyrosine phosphatase activity"/>
    <property type="evidence" value="ECO:0007669"/>
    <property type="project" value="TreeGrafter"/>
</dbReference>
<comment type="similarity">
    <text evidence="1">Belongs to the protein-tyrosine phosphatase family. Non-receptor class dual specificity subfamily.</text>
</comment>
<keyword evidence="4" id="KW-0904">Protein phosphatase</keyword>
<evidence type="ECO:0000259" key="5">
    <source>
        <dbReference type="PROSITE" id="PS50054"/>
    </source>
</evidence>
<dbReference type="PANTHER" id="PTHR10159">
    <property type="entry name" value="DUAL SPECIFICITY PROTEIN PHOSPHATASE"/>
    <property type="match status" value="1"/>
</dbReference>
<dbReference type="STRING" id="147828.A0A4S2LJ65"/>
<name>A0A4S2LJ65_OPIFE</name>
<dbReference type="GO" id="GO:0008330">
    <property type="term" value="F:protein tyrosine/threonine phosphatase activity"/>
    <property type="evidence" value="ECO:0007669"/>
    <property type="project" value="TreeGrafter"/>
</dbReference>
<organism evidence="7 8">
    <name type="scientific">Opisthorchis felineus</name>
    <dbReference type="NCBI Taxonomy" id="147828"/>
    <lineage>
        <taxon>Eukaryota</taxon>
        <taxon>Metazoa</taxon>
        <taxon>Spiralia</taxon>
        <taxon>Lophotrochozoa</taxon>
        <taxon>Platyhelminthes</taxon>
        <taxon>Trematoda</taxon>
        <taxon>Digenea</taxon>
        <taxon>Opisthorchiida</taxon>
        <taxon>Opisthorchiata</taxon>
        <taxon>Opisthorchiidae</taxon>
        <taxon>Opisthorchis</taxon>
    </lineage>
</organism>
<dbReference type="AlphaFoldDB" id="A0A4S2LJ65"/>
<evidence type="ECO:0000256" key="1">
    <source>
        <dbReference type="ARBA" id="ARBA00008601"/>
    </source>
</evidence>
<dbReference type="InterPro" id="IPR000340">
    <property type="entry name" value="Dual-sp_phosphatase_cat-dom"/>
</dbReference>
<dbReference type="CDD" id="cd14498">
    <property type="entry name" value="DSP"/>
    <property type="match status" value="1"/>
</dbReference>
<evidence type="ECO:0000256" key="2">
    <source>
        <dbReference type="ARBA" id="ARBA00013064"/>
    </source>
</evidence>
<dbReference type="OrthoDB" id="165342at2759"/>
<feature type="domain" description="Tyrosine specific protein phosphatases" evidence="6">
    <location>
        <begin position="358"/>
        <end position="417"/>
    </location>
</feature>
<evidence type="ECO:0000256" key="4">
    <source>
        <dbReference type="ARBA" id="ARBA00022912"/>
    </source>
</evidence>
<evidence type="ECO:0000313" key="8">
    <source>
        <dbReference type="Proteomes" id="UP000308267"/>
    </source>
</evidence>
<gene>
    <name evidence="7" type="ORF">CRM22_006868</name>
</gene>
<dbReference type="Gene3D" id="3.90.190.10">
    <property type="entry name" value="Protein tyrosine phosphatase superfamily"/>
    <property type="match status" value="1"/>
</dbReference>
<dbReference type="Gene3D" id="3.40.250.10">
    <property type="entry name" value="Rhodanese-like domain"/>
    <property type="match status" value="1"/>
</dbReference>
<sequence length="472" mass="52540">MSYNGARVRHHSCEKHSSKPQGCFQVCVEDVLKRLSRAKETGLNARLILVDTREGRLYQTGHILTALSMSCYTKTMARRALVIWDSLYSAQQACPAPRTSSQHTFCTQIYQAAVSETPVIVVYDELGECPFCFDSTAVGYFIDGLLLRGNYVYFMLGGFKAFQSLRSSEFIEAGTPVNSLPDFADSTSDGVTLSPGSQASHTFLSPLSCKPFTDLNLEKTPPSSAVVSPRQVRSNVAPVLPGPPLFKCMTQRSQFIQLHEMFPRPCVRNMLGLQKLCKSVATQSADTDDILGAPVSEILPYLYIGNARDAQNNDLLSHLGITHIINVSVTVSPPFTDNQLYRYLILPVVDTDEQNLRPSIDRAVDFIYEAEKSNGIVLVHCVAGVSRSVAIVMAYLMHKYRNFTVLRALDFIQSRRPIAGPNLHFMGQLEHYYAELHSQPCQNPTSSPHRHSRRSSYVDFGEEFNSADFTVS</sequence>
<protein>
    <recommendedName>
        <fullName evidence="2">protein-tyrosine-phosphatase</fullName>
        <ecNumber evidence="2">3.1.3.48</ecNumber>
    </recommendedName>
</protein>
<keyword evidence="3" id="KW-0378">Hydrolase</keyword>
<evidence type="ECO:0000259" key="6">
    <source>
        <dbReference type="PROSITE" id="PS50056"/>
    </source>
</evidence>
<accession>A0A4S2LJ65</accession>
<dbReference type="SUPFAM" id="SSF52799">
    <property type="entry name" value="(Phosphotyrosine protein) phosphatases II"/>
    <property type="match status" value="1"/>
</dbReference>
<dbReference type="PROSITE" id="PS50056">
    <property type="entry name" value="TYR_PHOSPHATASE_2"/>
    <property type="match status" value="1"/>
</dbReference>
<feature type="domain" description="Tyrosine-protein phosphatase" evidence="5">
    <location>
        <begin position="293"/>
        <end position="438"/>
    </location>
</feature>
<dbReference type="EMBL" id="SJOL01007141">
    <property type="protein sequence ID" value="TGZ63531.1"/>
    <property type="molecule type" value="Genomic_DNA"/>
</dbReference>
<reference evidence="7 8" key="1">
    <citation type="journal article" date="2019" name="BMC Genomics">
        <title>New insights from Opisthorchis felineus genome: update on genomics of the epidemiologically important liver flukes.</title>
        <authorList>
            <person name="Ershov N.I."/>
            <person name="Mordvinov V.A."/>
            <person name="Prokhortchouk E.B."/>
            <person name="Pakharukova M.Y."/>
            <person name="Gunbin K.V."/>
            <person name="Ustyantsev K."/>
            <person name="Genaev M.A."/>
            <person name="Blinov A.G."/>
            <person name="Mazur A."/>
            <person name="Boulygina E."/>
            <person name="Tsygankova S."/>
            <person name="Khrameeva E."/>
            <person name="Chekanov N."/>
            <person name="Fan G."/>
            <person name="Xiao A."/>
            <person name="Zhang H."/>
            <person name="Xu X."/>
            <person name="Yang H."/>
            <person name="Solovyev V."/>
            <person name="Lee S.M."/>
            <person name="Liu X."/>
            <person name="Afonnikov D.A."/>
            <person name="Skryabin K.G."/>
        </authorList>
    </citation>
    <scope>NUCLEOTIDE SEQUENCE [LARGE SCALE GENOMIC DNA]</scope>
    <source>
        <strain evidence="7">AK-0245</strain>
        <tissue evidence="7">Whole organism</tissue>
    </source>
</reference>